<dbReference type="EMBL" id="CAMXCT010000710">
    <property type="protein sequence ID" value="CAI3982374.1"/>
    <property type="molecule type" value="Genomic_DNA"/>
</dbReference>
<dbReference type="AlphaFoldDB" id="A0A9P1BZJ2"/>
<dbReference type="PANTHER" id="PTHR44086:SF10">
    <property type="entry name" value="THIOSULFATE SULFURTRANSFERASE_RHODANESE-LIKE DOMAIN-CONTAINING PROTEIN 3"/>
    <property type="match status" value="1"/>
</dbReference>
<dbReference type="Pfam" id="PF00581">
    <property type="entry name" value="Rhodanese"/>
    <property type="match status" value="1"/>
</dbReference>
<sequence length="122" mass="12424">MVDKATAEVLKGLEDPLVIDVRDPNEVAEGKGGPPSVIPGSVNVPLNVDGKKQSDYPTSPEEFQAKLSAAGVTLPPKEKAIITHCGTGGRGGKACEILRGLGYSNCHNGGGPAHIASARGIA</sequence>
<reference evidence="2" key="1">
    <citation type="submission" date="2022-10" db="EMBL/GenBank/DDBJ databases">
        <authorList>
            <person name="Chen Y."/>
            <person name="Dougan E. K."/>
            <person name="Chan C."/>
            <person name="Rhodes N."/>
            <person name="Thang M."/>
        </authorList>
    </citation>
    <scope>NUCLEOTIDE SEQUENCE</scope>
</reference>
<evidence type="ECO:0000313" key="3">
    <source>
        <dbReference type="EMBL" id="CAL4769686.1"/>
    </source>
</evidence>
<name>A0A9P1BZJ2_9DINO</name>
<dbReference type="InterPro" id="IPR001763">
    <property type="entry name" value="Rhodanese-like_dom"/>
</dbReference>
<dbReference type="SMART" id="SM00450">
    <property type="entry name" value="RHOD"/>
    <property type="match status" value="1"/>
</dbReference>
<evidence type="ECO:0000259" key="1">
    <source>
        <dbReference type="PROSITE" id="PS50206"/>
    </source>
</evidence>
<gene>
    <name evidence="2" type="ORF">C1SCF055_LOCUS10076</name>
</gene>
<evidence type="ECO:0000313" key="2">
    <source>
        <dbReference type="EMBL" id="CAI3982374.1"/>
    </source>
</evidence>
<dbReference type="PROSITE" id="PS50206">
    <property type="entry name" value="RHODANESE_3"/>
    <property type="match status" value="1"/>
</dbReference>
<evidence type="ECO:0000313" key="4">
    <source>
        <dbReference type="Proteomes" id="UP001152797"/>
    </source>
</evidence>
<dbReference type="InterPro" id="IPR036873">
    <property type="entry name" value="Rhodanese-like_dom_sf"/>
</dbReference>
<dbReference type="PANTHER" id="PTHR44086">
    <property type="entry name" value="THIOSULFATE SULFURTRANSFERASE RDL2, MITOCHONDRIAL-RELATED"/>
    <property type="match status" value="1"/>
</dbReference>
<feature type="domain" description="Rhodanese" evidence="1">
    <location>
        <begin position="12"/>
        <end position="116"/>
    </location>
</feature>
<dbReference type="Gene3D" id="3.40.250.10">
    <property type="entry name" value="Rhodanese-like domain"/>
    <property type="match status" value="1"/>
</dbReference>
<dbReference type="EMBL" id="CAMXCT030000710">
    <property type="protein sequence ID" value="CAL4769686.1"/>
    <property type="molecule type" value="Genomic_DNA"/>
</dbReference>
<dbReference type="Proteomes" id="UP001152797">
    <property type="component" value="Unassembled WGS sequence"/>
</dbReference>
<dbReference type="OrthoDB" id="420861at2759"/>
<organism evidence="2">
    <name type="scientific">Cladocopium goreaui</name>
    <dbReference type="NCBI Taxonomy" id="2562237"/>
    <lineage>
        <taxon>Eukaryota</taxon>
        <taxon>Sar</taxon>
        <taxon>Alveolata</taxon>
        <taxon>Dinophyceae</taxon>
        <taxon>Suessiales</taxon>
        <taxon>Symbiodiniaceae</taxon>
        <taxon>Cladocopium</taxon>
    </lineage>
</organism>
<keyword evidence="4" id="KW-1185">Reference proteome</keyword>
<dbReference type="EMBL" id="CAMXCT020000710">
    <property type="protein sequence ID" value="CAL1135749.1"/>
    <property type="molecule type" value="Genomic_DNA"/>
</dbReference>
<dbReference type="CDD" id="cd00158">
    <property type="entry name" value="RHOD"/>
    <property type="match status" value="1"/>
</dbReference>
<protein>
    <submittedName>
        <fullName evidence="3">Rhodanese domain-containing protein</fullName>
    </submittedName>
</protein>
<proteinExistence type="predicted"/>
<dbReference type="SUPFAM" id="SSF52821">
    <property type="entry name" value="Rhodanese/Cell cycle control phosphatase"/>
    <property type="match status" value="1"/>
</dbReference>
<accession>A0A9P1BZJ2</accession>
<comment type="caution">
    <text evidence="2">The sequence shown here is derived from an EMBL/GenBank/DDBJ whole genome shotgun (WGS) entry which is preliminary data.</text>
</comment>
<reference evidence="3 4" key="2">
    <citation type="submission" date="2024-05" db="EMBL/GenBank/DDBJ databases">
        <authorList>
            <person name="Chen Y."/>
            <person name="Shah S."/>
            <person name="Dougan E. K."/>
            <person name="Thang M."/>
            <person name="Chan C."/>
        </authorList>
    </citation>
    <scope>NUCLEOTIDE SEQUENCE [LARGE SCALE GENOMIC DNA]</scope>
</reference>